<evidence type="ECO:0000313" key="2">
    <source>
        <dbReference type="Proteomes" id="UP001228376"/>
    </source>
</evidence>
<comment type="caution">
    <text evidence="1">The sequence shown here is derived from an EMBL/GenBank/DDBJ whole genome shotgun (WGS) entry which is preliminary data.</text>
</comment>
<dbReference type="Proteomes" id="UP001228376">
    <property type="component" value="Unassembled WGS sequence"/>
</dbReference>
<protein>
    <submittedName>
        <fullName evidence="1">Uncharacterized protein</fullName>
    </submittedName>
</protein>
<sequence>MENLPSNGVLLDDSSIEQLREHDIRPFLCYWDYFGLIDVVFVEEAIENTDETVQINIKFVAIKPLMQKLGQPLLEVMDMLGSADATLEDFFSAILGIDSIMDEQQISGYG</sequence>
<name>A0ABU5CGP0_9BACI</name>
<dbReference type="RefSeq" id="WP_320384430.1">
    <property type="nucleotide sequence ID" value="NZ_JAROCA020000001.1"/>
</dbReference>
<organism evidence="1 2">
    <name type="scientific">Tigheibacillus jepli</name>
    <dbReference type="NCBI Taxonomy" id="3035914"/>
    <lineage>
        <taxon>Bacteria</taxon>
        <taxon>Bacillati</taxon>
        <taxon>Bacillota</taxon>
        <taxon>Bacilli</taxon>
        <taxon>Bacillales</taxon>
        <taxon>Bacillaceae</taxon>
        <taxon>Tigheibacillus</taxon>
    </lineage>
</organism>
<proteinExistence type="predicted"/>
<evidence type="ECO:0000313" key="1">
    <source>
        <dbReference type="EMBL" id="MDY0405146.1"/>
    </source>
</evidence>
<keyword evidence="2" id="KW-1185">Reference proteome</keyword>
<dbReference type="EMBL" id="JAROCA020000001">
    <property type="protein sequence ID" value="MDY0405146.1"/>
    <property type="molecule type" value="Genomic_DNA"/>
</dbReference>
<gene>
    <name evidence="1" type="ORF">P5G51_006790</name>
</gene>
<reference evidence="1 2" key="1">
    <citation type="submission" date="2023-10" db="EMBL/GenBank/DDBJ databases">
        <title>179-bfca-hs.</title>
        <authorList>
            <person name="Miliotis G."/>
            <person name="Sengupta P."/>
            <person name="Hameed A."/>
            <person name="Chuvochina M."/>
            <person name="Mcdonagh F."/>
            <person name="Simpson A.C."/>
            <person name="Singh N.K."/>
            <person name="Rekha P.D."/>
            <person name="Raman K."/>
            <person name="Hugenholtz P."/>
            <person name="Venkateswaran K."/>
        </authorList>
    </citation>
    <scope>NUCLEOTIDE SEQUENCE [LARGE SCALE GENOMIC DNA]</scope>
    <source>
        <strain evidence="1 2">179-BFC-A-HS</strain>
    </source>
</reference>
<accession>A0ABU5CGP0</accession>